<dbReference type="Gene3D" id="1.10.760.10">
    <property type="entry name" value="Cytochrome c-like domain"/>
    <property type="match status" value="1"/>
</dbReference>
<dbReference type="SUPFAM" id="SSF46626">
    <property type="entry name" value="Cytochrome c"/>
    <property type="match status" value="1"/>
</dbReference>
<dbReference type="InterPro" id="IPR009056">
    <property type="entry name" value="Cyt_c-like_dom"/>
</dbReference>
<dbReference type="PROSITE" id="PS51007">
    <property type="entry name" value="CYTC"/>
    <property type="match status" value="1"/>
</dbReference>
<dbReference type="Pfam" id="PF07587">
    <property type="entry name" value="PSD1"/>
    <property type="match status" value="1"/>
</dbReference>
<dbReference type="InterPro" id="IPR011444">
    <property type="entry name" value="DUF1549"/>
</dbReference>
<dbReference type="AlphaFoldDB" id="A0A518DEW1"/>
<feature type="signal peptide" evidence="6">
    <location>
        <begin position="1"/>
        <end position="23"/>
    </location>
</feature>
<proteinExistence type="predicted"/>
<evidence type="ECO:0000256" key="2">
    <source>
        <dbReference type="ARBA" id="ARBA00022723"/>
    </source>
</evidence>
<dbReference type="PANTHER" id="PTHR35889">
    <property type="entry name" value="CYCLOINULO-OLIGOSACCHARIDE FRUCTANOTRANSFERASE-RELATED"/>
    <property type="match status" value="1"/>
</dbReference>
<gene>
    <name evidence="8" type="ORF">Pla175_33700</name>
</gene>
<dbReference type="InterPro" id="IPR036909">
    <property type="entry name" value="Cyt_c-like_dom_sf"/>
</dbReference>
<dbReference type="PANTHER" id="PTHR35889:SF3">
    <property type="entry name" value="F-BOX DOMAIN-CONTAINING PROTEIN"/>
    <property type="match status" value="1"/>
</dbReference>
<dbReference type="KEGG" id="pnd:Pla175_33700"/>
<dbReference type="InterPro" id="IPR011429">
    <property type="entry name" value="Cyt_c_Planctomycete-type"/>
</dbReference>
<evidence type="ECO:0000313" key="8">
    <source>
        <dbReference type="EMBL" id="QDU89972.1"/>
    </source>
</evidence>
<name>A0A518DEW1_9BACT</name>
<feature type="domain" description="Cytochrome c" evidence="7">
    <location>
        <begin position="33"/>
        <end position="135"/>
    </location>
</feature>
<protein>
    <submittedName>
        <fullName evidence="8">Planctomycete cytochrome C</fullName>
    </submittedName>
</protein>
<sequence precursor="true">MPNGVGRAAMAFALAGWCFVAGAAAAEAVVHKERSPDGPDYSTEVRPILAQRCFACHGPDEAARQGGFRLDLRDSATAPADSGETPVAPGDPGKSEILQRLAAEDASLRMPPLETHKSVTAEEIELLSRWIAAGAPWGGHWAFEPLRTTASGGSIDGFIQSELDKHALALSPLADRQTLIRRVSLGLTGLPPTTEQVRAFCADERSDAYPRLVRRLLRSDAYGEHMARYWLDAARYADTHGLNLDNYREMWLYRDWVVDAFRTNMPYDRFVTEQVAGDLLPDPSDDQLIATGFNRCHVTTGEGGSIEEEVRARNEADRVDTFGTVFLGLTFGCARCHDHKYDPITAKDYYALGAFFNSFDGPAMDSNDKAPGPVVRRPPPEQLARQAVLERRCAELDAKLSGAWAEVDEAQAVWEASVRAALANRKGEAALGGRVRLGQWQLASGFYKVDKGLSQVNRENFVTRFPPEAAPVNLEQTYPTNFGLDIAWVAKPNWEDGLLREDLPTKTDHSVVCYLYRKIVAESEGELRVSLGAGDGLKVLLNGEEVLAVDAPREASPNQHVVTLNLTRGDNHLLVKLVTYNQRSGFYFALPDDPSVAPKKVLRIVAKPASARTPEQQREVRKFYRENACELQQLVQRREEQRGLRVELVELEASTPTTLVYREMQQPRPAFVLERGEYNQPGSPVSRDTPSFLPPMPPELPRNRLGLAEWLTSDQNPLTARVFVNRVWQQLFGVGLVNTAGDFGAQGGLPSHPELLDWLADDFVRGGWDVRRLVEQIVLSQAFRQSSVAGAASRQGDPAGRLLSRFPRRRLDAETLRDQALAVSGLLATQRGGPSVRPPQPAGLWEAVGYTRSNTAVFRADADPAATHRRTLYTFIKRTAVAPQLSTFDAPTRESCAVQRERTNTPLQALLLLNDPQYLEAAVALARRAGADVGADEASDGRSDPRESIAWMFEACLCRPPTPEECASLADCYATERARFDRRPAEADALLAIGGSAAGAGPDAYAPHHAALALVANVVLNLDEFVNQN</sequence>
<dbReference type="EMBL" id="CP036291">
    <property type="protein sequence ID" value="QDU89972.1"/>
    <property type="molecule type" value="Genomic_DNA"/>
</dbReference>
<evidence type="ECO:0000313" key="9">
    <source>
        <dbReference type="Proteomes" id="UP000317429"/>
    </source>
</evidence>
<keyword evidence="9" id="KW-1185">Reference proteome</keyword>
<dbReference type="Pfam" id="PF07583">
    <property type="entry name" value="PSCyt2"/>
    <property type="match status" value="1"/>
</dbReference>
<keyword evidence="2 4" id="KW-0479">Metal-binding</keyword>
<keyword evidence="6" id="KW-0732">Signal</keyword>
<dbReference type="GO" id="GO:0046872">
    <property type="term" value="F:metal ion binding"/>
    <property type="evidence" value="ECO:0007669"/>
    <property type="project" value="UniProtKB-KW"/>
</dbReference>
<evidence type="ECO:0000256" key="1">
    <source>
        <dbReference type="ARBA" id="ARBA00022617"/>
    </source>
</evidence>
<evidence type="ECO:0000256" key="5">
    <source>
        <dbReference type="SAM" id="MobiDB-lite"/>
    </source>
</evidence>
<dbReference type="Proteomes" id="UP000317429">
    <property type="component" value="Chromosome"/>
</dbReference>
<accession>A0A518DEW1</accession>
<keyword evidence="3 4" id="KW-0408">Iron</keyword>
<organism evidence="8 9">
    <name type="scientific">Pirellulimonas nuda</name>
    <dbReference type="NCBI Taxonomy" id="2528009"/>
    <lineage>
        <taxon>Bacteria</taxon>
        <taxon>Pseudomonadati</taxon>
        <taxon>Planctomycetota</taxon>
        <taxon>Planctomycetia</taxon>
        <taxon>Pirellulales</taxon>
        <taxon>Lacipirellulaceae</taxon>
        <taxon>Pirellulimonas</taxon>
    </lineage>
</organism>
<evidence type="ECO:0000256" key="4">
    <source>
        <dbReference type="PROSITE-ProRule" id="PRU00433"/>
    </source>
</evidence>
<feature type="region of interest" description="Disordered" evidence="5">
    <location>
        <begin position="75"/>
        <end position="94"/>
    </location>
</feature>
<evidence type="ECO:0000256" key="3">
    <source>
        <dbReference type="ARBA" id="ARBA00023004"/>
    </source>
</evidence>
<dbReference type="GO" id="GO:0009055">
    <property type="term" value="F:electron transfer activity"/>
    <property type="evidence" value="ECO:0007669"/>
    <property type="project" value="InterPro"/>
</dbReference>
<dbReference type="InterPro" id="IPR022655">
    <property type="entry name" value="DUF1553"/>
</dbReference>
<feature type="chain" id="PRO_5022064046" evidence="6">
    <location>
        <begin position="24"/>
        <end position="1029"/>
    </location>
</feature>
<keyword evidence="1 4" id="KW-0349">Heme</keyword>
<reference evidence="8 9" key="1">
    <citation type="submission" date="2019-02" db="EMBL/GenBank/DDBJ databases">
        <title>Deep-cultivation of Planctomycetes and their phenomic and genomic characterization uncovers novel biology.</title>
        <authorList>
            <person name="Wiegand S."/>
            <person name="Jogler M."/>
            <person name="Boedeker C."/>
            <person name="Pinto D."/>
            <person name="Vollmers J."/>
            <person name="Rivas-Marin E."/>
            <person name="Kohn T."/>
            <person name="Peeters S.H."/>
            <person name="Heuer A."/>
            <person name="Rast P."/>
            <person name="Oberbeckmann S."/>
            <person name="Bunk B."/>
            <person name="Jeske O."/>
            <person name="Meyerdierks A."/>
            <person name="Storesund J.E."/>
            <person name="Kallscheuer N."/>
            <person name="Luecker S."/>
            <person name="Lage O.M."/>
            <person name="Pohl T."/>
            <person name="Merkel B.J."/>
            <person name="Hornburger P."/>
            <person name="Mueller R.-W."/>
            <person name="Bruemmer F."/>
            <person name="Labrenz M."/>
            <person name="Spormann A.M."/>
            <person name="Op den Camp H."/>
            <person name="Overmann J."/>
            <person name="Amann R."/>
            <person name="Jetten M.S.M."/>
            <person name="Mascher T."/>
            <person name="Medema M.H."/>
            <person name="Devos D.P."/>
            <person name="Kaster A.-K."/>
            <person name="Ovreas L."/>
            <person name="Rohde M."/>
            <person name="Galperin M.Y."/>
            <person name="Jogler C."/>
        </authorList>
    </citation>
    <scope>NUCLEOTIDE SEQUENCE [LARGE SCALE GENOMIC DNA]</scope>
    <source>
        <strain evidence="8 9">Pla175</strain>
    </source>
</reference>
<dbReference type="GO" id="GO:0020037">
    <property type="term" value="F:heme binding"/>
    <property type="evidence" value="ECO:0007669"/>
    <property type="project" value="InterPro"/>
</dbReference>
<evidence type="ECO:0000256" key="6">
    <source>
        <dbReference type="SAM" id="SignalP"/>
    </source>
</evidence>
<evidence type="ECO:0000259" key="7">
    <source>
        <dbReference type="PROSITE" id="PS51007"/>
    </source>
</evidence>
<dbReference type="Pfam" id="PF07635">
    <property type="entry name" value="PSCyt1"/>
    <property type="match status" value="1"/>
</dbReference>